<dbReference type="EMBL" id="KQ246069">
    <property type="protein sequence ID" value="KNC73110.1"/>
    <property type="molecule type" value="Genomic_DNA"/>
</dbReference>
<proteinExistence type="predicted"/>
<evidence type="ECO:0000313" key="3">
    <source>
        <dbReference type="Proteomes" id="UP000054560"/>
    </source>
</evidence>
<feature type="compositionally biased region" description="Basic and acidic residues" evidence="1">
    <location>
        <begin position="124"/>
        <end position="134"/>
    </location>
</feature>
<feature type="non-terminal residue" evidence="2">
    <location>
        <position position="1"/>
    </location>
</feature>
<keyword evidence="3" id="KW-1185">Reference proteome</keyword>
<gene>
    <name evidence="2" type="ORF">SARC_14332</name>
</gene>
<sequence length="134" mass="14279">IAIKPASGTNLGDAEPRRSNTHTPTHISTSDETQAKRTASTPGIYPSTSDAHEAYRENTAPQKGRTQQQDNGDGPLSQKDRGDDGQLDGVPRTRASSHQTVYVEGAAVVTRGQGSHSANALSMEVDRDRGDTPR</sequence>
<protein>
    <submittedName>
        <fullName evidence="2">Uncharacterized protein</fullName>
    </submittedName>
</protein>
<reference evidence="2 3" key="1">
    <citation type="submission" date="2011-02" db="EMBL/GenBank/DDBJ databases">
        <title>The Genome Sequence of Sphaeroforma arctica JP610.</title>
        <authorList>
            <consortium name="The Broad Institute Genome Sequencing Platform"/>
            <person name="Russ C."/>
            <person name="Cuomo C."/>
            <person name="Young S.K."/>
            <person name="Zeng Q."/>
            <person name="Gargeya S."/>
            <person name="Alvarado L."/>
            <person name="Berlin A."/>
            <person name="Chapman S.B."/>
            <person name="Chen Z."/>
            <person name="Freedman E."/>
            <person name="Gellesch M."/>
            <person name="Goldberg J."/>
            <person name="Griggs A."/>
            <person name="Gujja S."/>
            <person name="Heilman E."/>
            <person name="Heiman D."/>
            <person name="Howarth C."/>
            <person name="Mehta T."/>
            <person name="Neiman D."/>
            <person name="Pearson M."/>
            <person name="Roberts A."/>
            <person name="Saif S."/>
            <person name="Shea T."/>
            <person name="Shenoy N."/>
            <person name="Sisk P."/>
            <person name="Stolte C."/>
            <person name="Sykes S."/>
            <person name="White J."/>
            <person name="Yandava C."/>
            <person name="Burger G."/>
            <person name="Gray M.W."/>
            <person name="Holland P.W.H."/>
            <person name="King N."/>
            <person name="Lang F.B.F."/>
            <person name="Roger A.J."/>
            <person name="Ruiz-Trillo I."/>
            <person name="Haas B."/>
            <person name="Nusbaum C."/>
            <person name="Birren B."/>
        </authorList>
    </citation>
    <scope>NUCLEOTIDE SEQUENCE [LARGE SCALE GENOMIC DNA]</scope>
    <source>
        <strain evidence="2 3">JP610</strain>
    </source>
</reference>
<dbReference type="Proteomes" id="UP000054560">
    <property type="component" value="Unassembled WGS sequence"/>
</dbReference>
<accession>A0A0L0F8S4</accession>
<evidence type="ECO:0000256" key="1">
    <source>
        <dbReference type="SAM" id="MobiDB-lite"/>
    </source>
</evidence>
<organism evidence="2 3">
    <name type="scientific">Sphaeroforma arctica JP610</name>
    <dbReference type="NCBI Taxonomy" id="667725"/>
    <lineage>
        <taxon>Eukaryota</taxon>
        <taxon>Ichthyosporea</taxon>
        <taxon>Ichthyophonida</taxon>
        <taxon>Sphaeroforma</taxon>
    </lineage>
</organism>
<evidence type="ECO:0000313" key="2">
    <source>
        <dbReference type="EMBL" id="KNC73110.1"/>
    </source>
</evidence>
<feature type="compositionally biased region" description="Polar residues" evidence="1">
    <location>
        <begin position="21"/>
        <end position="49"/>
    </location>
</feature>
<dbReference type="AlphaFoldDB" id="A0A0L0F8S4"/>
<name>A0A0L0F8S4_9EUKA</name>
<dbReference type="RefSeq" id="XP_014147012.1">
    <property type="nucleotide sequence ID" value="XM_014291537.1"/>
</dbReference>
<feature type="compositionally biased region" description="Polar residues" evidence="1">
    <location>
        <begin position="59"/>
        <end position="71"/>
    </location>
</feature>
<feature type="region of interest" description="Disordered" evidence="1">
    <location>
        <begin position="1"/>
        <end position="134"/>
    </location>
</feature>
<dbReference type="GeneID" id="25914836"/>